<evidence type="ECO:0000256" key="5">
    <source>
        <dbReference type="ARBA" id="ARBA00004904"/>
    </source>
</evidence>
<keyword evidence="14 19" id="KW-0464">Manganese</keyword>
<evidence type="ECO:0000256" key="4">
    <source>
        <dbReference type="ARBA" id="ARBA00004853"/>
    </source>
</evidence>
<comment type="cofactor">
    <cofactor evidence="19">
        <name>Zn(2+)</name>
        <dbReference type="ChEBI" id="CHEBI:29105"/>
    </cofactor>
    <text evidence="19">Binds 1 zinc ion per subunit.</text>
</comment>
<evidence type="ECO:0000256" key="8">
    <source>
        <dbReference type="ARBA" id="ARBA00022723"/>
    </source>
</evidence>
<feature type="binding site" evidence="19">
    <location>
        <position position="32"/>
    </location>
    <ligand>
        <name>D-ribulose 5-phosphate</name>
        <dbReference type="ChEBI" id="CHEBI:58121"/>
    </ligand>
</feature>
<keyword evidence="13 19" id="KW-0342">GTP-binding</keyword>
<evidence type="ECO:0000256" key="3">
    <source>
        <dbReference type="ARBA" id="ARBA00002284"/>
    </source>
</evidence>
<dbReference type="InterPro" id="IPR000926">
    <property type="entry name" value="RibA"/>
</dbReference>
<feature type="domain" description="GTP cyclohydrolase II" evidence="20">
    <location>
        <begin position="208"/>
        <end position="376"/>
    </location>
</feature>
<dbReference type="UniPathway" id="UPA00275">
    <property type="reaction ID" value="UER00399"/>
</dbReference>
<keyword evidence="8 19" id="KW-0479">Metal-binding</keyword>
<keyword evidence="7 19" id="KW-0686">Riboflavin biosynthesis</keyword>
<dbReference type="EC" id="3.5.4.25" evidence="19"/>
<proteinExistence type="inferred from homology"/>
<dbReference type="PIRSF" id="PIRSF001259">
    <property type="entry name" value="RibA"/>
    <property type="match status" value="1"/>
</dbReference>
<evidence type="ECO:0000256" key="13">
    <source>
        <dbReference type="ARBA" id="ARBA00023134"/>
    </source>
</evidence>
<reference evidence="21 22" key="1">
    <citation type="journal article" date="2017" name="ISME J.">
        <title>Grape pomace compost harbors organohalide-respiring Dehalogenimonas species with novel reductive dehalogenase genes.</title>
        <authorList>
            <person name="Yang Y."/>
            <person name="Higgins S.A."/>
            <person name="Yan J."/>
            <person name="Simsir B."/>
            <person name="Chourey K."/>
            <person name="Iyer R."/>
            <person name="Hettich R.L."/>
            <person name="Baldwin B."/>
            <person name="Ogles D.M."/>
            <person name="Loffler F.E."/>
        </authorList>
    </citation>
    <scope>NUCLEOTIDE SEQUENCE [LARGE SCALE GENOMIC DNA]</scope>
    <source>
        <strain evidence="21 22">GP</strain>
    </source>
</reference>
<dbReference type="SUPFAM" id="SSF142695">
    <property type="entry name" value="RibA-like"/>
    <property type="match status" value="1"/>
</dbReference>
<feature type="binding site" evidence="19">
    <location>
        <position position="164"/>
    </location>
    <ligand>
        <name>D-ribulose 5-phosphate</name>
        <dbReference type="ChEBI" id="CHEBI:58121"/>
    </ligand>
</feature>
<dbReference type="GO" id="GO:0003935">
    <property type="term" value="F:GTP cyclohydrolase II activity"/>
    <property type="evidence" value="ECO:0007669"/>
    <property type="project" value="UniProtKB-UniRule"/>
</dbReference>
<evidence type="ECO:0000256" key="19">
    <source>
        <dbReference type="HAMAP-Rule" id="MF_01283"/>
    </source>
</evidence>
<keyword evidence="15 19" id="KW-0456">Lyase</keyword>
<feature type="region of interest" description="DHBP synthase" evidence="19">
    <location>
        <begin position="1"/>
        <end position="201"/>
    </location>
</feature>
<evidence type="ECO:0000256" key="7">
    <source>
        <dbReference type="ARBA" id="ARBA00022619"/>
    </source>
</evidence>
<dbReference type="HAMAP" id="MF_00180">
    <property type="entry name" value="RibB"/>
    <property type="match status" value="1"/>
</dbReference>
<feature type="binding site" evidence="19">
    <location>
        <position position="273"/>
    </location>
    <ligand>
        <name>Zn(2+)</name>
        <dbReference type="ChEBI" id="CHEBI:29105"/>
        <note>catalytic</note>
    </ligand>
</feature>
<evidence type="ECO:0000313" key="21">
    <source>
        <dbReference type="EMBL" id="PPD58658.1"/>
    </source>
</evidence>
<evidence type="ECO:0000256" key="12">
    <source>
        <dbReference type="ARBA" id="ARBA00022842"/>
    </source>
</evidence>
<dbReference type="NCBIfam" id="TIGR00506">
    <property type="entry name" value="ribB"/>
    <property type="match status" value="1"/>
</dbReference>
<comment type="function">
    <text evidence="17 19">Catalyzes the conversion of GTP to 2,5-diamino-6-ribosylamino-4(3H)-pyrimidinone 5'-phosphate (DARP), formate and pyrophosphate.</text>
</comment>
<dbReference type="Proteomes" id="UP000235653">
    <property type="component" value="Unassembled WGS sequence"/>
</dbReference>
<name>A0A2P5P8N5_9CHLR</name>
<evidence type="ECO:0000256" key="9">
    <source>
        <dbReference type="ARBA" id="ARBA00022741"/>
    </source>
</evidence>
<feature type="binding site" evidence="19">
    <location>
        <position position="260"/>
    </location>
    <ligand>
        <name>Zn(2+)</name>
        <dbReference type="ChEBI" id="CHEBI:29105"/>
        <note>catalytic</note>
    </ligand>
</feature>
<feature type="active site" description="Nucleophile; for GTP cyclohydrolase activity" evidence="19">
    <location>
        <position position="334"/>
    </location>
</feature>
<dbReference type="OrthoDB" id="9793111at2"/>
<dbReference type="CDD" id="cd00641">
    <property type="entry name" value="GTP_cyclohydro2"/>
    <property type="match status" value="1"/>
</dbReference>
<evidence type="ECO:0000256" key="6">
    <source>
        <dbReference type="ARBA" id="ARBA00005520"/>
    </source>
</evidence>
<comment type="catalytic activity">
    <reaction evidence="1 19">
        <text>D-ribulose 5-phosphate = (2S)-2-hydroxy-3-oxobutyl phosphate + formate + H(+)</text>
        <dbReference type="Rhea" id="RHEA:18457"/>
        <dbReference type="ChEBI" id="CHEBI:15378"/>
        <dbReference type="ChEBI" id="CHEBI:15740"/>
        <dbReference type="ChEBI" id="CHEBI:58121"/>
        <dbReference type="ChEBI" id="CHEBI:58830"/>
        <dbReference type="EC" id="4.1.99.12"/>
    </reaction>
</comment>
<dbReference type="SUPFAM" id="SSF55821">
    <property type="entry name" value="YrdC/RibB"/>
    <property type="match status" value="1"/>
</dbReference>
<dbReference type="NCBIfam" id="NF001591">
    <property type="entry name" value="PRK00393.1"/>
    <property type="match status" value="1"/>
</dbReference>
<sequence>MTMASISELIEDIKNGKFVILVDDDDRENEGDLFIAAEKISPEAINFMAKNARGLICVSLTGERLDALNIPLMVQENSSKHCTAFTVSVEARHRVSTGISAADRAETVKTLIDPRTRPEDLLKPGHTFPLRARDGGVLVRAGHTEASVDLSRMAGLYPAGVICEIMDEDGTMARLPKLEKLAEEWGLKIGSVANLIAYRRRTEKLVDRVAEARLPTRYGEFTAIGYKSSVDPGEHLALVYGAPVDLVTDQPVLTRVHSECLTGDVLGSLRCDCGEQLDFALKQIAAAGTGVLLYMRQEGRGIGFHNKICAYALQDQGLDTVEANERLGFDADLRDYGIGAQILADLGLKQIKLLTNNPKKVVGLEGYGLKVVETVPIQIEPNPHNVKYLETKRQKMGHMLSPNGKHAEGAKNG</sequence>
<feature type="binding site" evidence="19">
    <location>
        <position position="355"/>
    </location>
    <ligand>
        <name>GTP</name>
        <dbReference type="ChEBI" id="CHEBI:37565"/>
    </ligand>
</feature>
<feature type="binding site" evidence="19">
    <location>
        <begin position="298"/>
        <end position="300"/>
    </location>
    <ligand>
        <name>GTP</name>
        <dbReference type="ChEBI" id="CHEBI:37565"/>
    </ligand>
</feature>
<feature type="binding site" evidence="19">
    <location>
        <position position="360"/>
    </location>
    <ligand>
        <name>GTP</name>
        <dbReference type="ChEBI" id="CHEBI:37565"/>
    </ligand>
</feature>
<comment type="function">
    <text evidence="3 19">Catalyzes the conversion of D-ribulose 5-phosphate to formate and 3,4-dihydroxy-2-butanone 4-phosphate.</text>
</comment>
<evidence type="ECO:0000256" key="11">
    <source>
        <dbReference type="ARBA" id="ARBA00022833"/>
    </source>
</evidence>
<dbReference type="AlphaFoldDB" id="A0A2P5P8N5"/>
<dbReference type="NCBIfam" id="NF006803">
    <property type="entry name" value="PRK09311.1"/>
    <property type="match status" value="1"/>
</dbReference>
<comment type="similarity">
    <text evidence="19">In the C-terminal section; belongs to the GTP cyclohydrolase II family.</text>
</comment>
<dbReference type="Gene3D" id="3.40.50.10990">
    <property type="entry name" value="GTP cyclohydrolase II"/>
    <property type="match status" value="1"/>
</dbReference>
<feature type="site" description="Essential for DHBP synthase activity" evidence="19">
    <location>
        <position position="126"/>
    </location>
</feature>
<accession>A0A2P5P8N5</accession>
<dbReference type="PANTHER" id="PTHR21327:SF18">
    <property type="entry name" value="3,4-DIHYDROXY-2-BUTANONE 4-PHOSPHATE SYNTHASE"/>
    <property type="match status" value="1"/>
</dbReference>
<evidence type="ECO:0000256" key="15">
    <source>
        <dbReference type="ARBA" id="ARBA00023239"/>
    </source>
</evidence>
<dbReference type="GO" id="GO:0009231">
    <property type="term" value="P:riboflavin biosynthetic process"/>
    <property type="evidence" value="ECO:0007669"/>
    <property type="project" value="UniProtKB-UniRule"/>
</dbReference>
<evidence type="ECO:0000256" key="16">
    <source>
        <dbReference type="ARBA" id="ARBA00023268"/>
    </source>
</evidence>
<feature type="binding site" evidence="19">
    <location>
        <position position="28"/>
    </location>
    <ligand>
        <name>Mg(2+)</name>
        <dbReference type="ChEBI" id="CHEBI:18420"/>
        <label>1</label>
    </ligand>
</feature>
<dbReference type="Pfam" id="PF00926">
    <property type="entry name" value="DHBP_synthase"/>
    <property type="match status" value="1"/>
</dbReference>
<feature type="active site" description="Proton acceptor; for GTP cyclohydrolase activity" evidence="19">
    <location>
        <position position="332"/>
    </location>
</feature>
<dbReference type="InterPro" id="IPR016299">
    <property type="entry name" value="Riboflavin_synth_RibBA"/>
</dbReference>
<dbReference type="HAMAP" id="MF_01283">
    <property type="entry name" value="RibBA"/>
    <property type="match status" value="1"/>
</dbReference>
<dbReference type="Gene3D" id="3.90.870.10">
    <property type="entry name" value="DHBP synthase"/>
    <property type="match status" value="1"/>
</dbReference>
<comment type="pathway">
    <text evidence="5 19">Cofactor biosynthesis; riboflavin biosynthesis; 2-hydroxy-3-oxobutyl phosphate from D-ribulose 5-phosphate: step 1/1.</text>
</comment>
<dbReference type="EC" id="4.1.99.12" evidence="19"/>
<feature type="binding site" evidence="19">
    <location>
        <begin position="255"/>
        <end position="259"/>
    </location>
    <ligand>
        <name>GTP</name>
        <dbReference type="ChEBI" id="CHEBI:37565"/>
    </ligand>
</feature>
<dbReference type="GO" id="GO:0005829">
    <property type="term" value="C:cytosol"/>
    <property type="evidence" value="ECO:0007669"/>
    <property type="project" value="TreeGrafter"/>
</dbReference>
<dbReference type="RefSeq" id="WP_102330142.1">
    <property type="nucleotide sequence ID" value="NZ_CP058566.2"/>
</dbReference>
<keyword evidence="9 19" id="KW-0547">Nucleotide-binding</keyword>
<comment type="catalytic activity">
    <reaction evidence="18 19">
        <text>GTP + 4 H2O = 2,5-diamino-6-hydroxy-4-(5-phosphoribosylamino)-pyrimidine + formate + 2 phosphate + 3 H(+)</text>
        <dbReference type="Rhea" id="RHEA:23704"/>
        <dbReference type="ChEBI" id="CHEBI:15377"/>
        <dbReference type="ChEBI" id="CHEBI:15378"/>
        <dbReference type="ChEBI" id="CHEBI:15740"/>
        <dbReference type="ChEBI" id="CHEBI:37565"/>
        <dbReference type="ChEBI" id="CHEBI:43474"/>
        <dbReference type="ChEBI" id="CHEBI:58614"/>
        <dbReference type="EC" id="3.5.4.25"/>
    </reaction>
</comment>
<feature type="binding site" evidence="19">
    <location>
        <position position="276"/>
    </location>
    <ligand>
        <name>GTP</name>
        <dbReference type="ChEBI" id="CHEBI:37565"/>
    </ligand>
</feature>
<evidence type="ECO:0000256" key="1">
    <source>
        <dbReference type="ARBA" id="ARBA00000141"/>
    </source>
</evidence>
<keyword evidence="11 19" id="KW-0862">Zinc</keyword>
<comment type="similarity">
    <text evidence="6 19">In the N-terminal section; belongs to the DHBP synthase family.</text>
</comment>
<comment type="cofactor">
    <cofactor evidence="2">
        <name>Mn(2+)</name>
        <dbReference type="ChEBI" id="CHEBI:29035"/>
    </cofactor>
</comment>
<dbReference type="NCBIfam" id="TIGR00505">
    <property type="entry name" value="ribA"/>
    <property type="match status" value="1"/>
</dbReference>
<evidence type="ECO:0000313" key="22">
    <source>
        <dbReference type="Proteomes" id="UP000235653"/>
    </source>
</evidence>
<feature type="binding site" evidence="19">
    <location>
        <position position="143"/>
    </location>
    <ligand>
        <name>Mg(2+)</name>
        <dbReference type="ChEBI" id="CHEBI:18420"/>
        <label>2</label>
    </ligand>
</feature>
<organism evidence="21 22">
    <name type="scientific">Dehalogenimonas etheniformans</name>
    <dbReference type="NCBI Taxonomy" id="1536648"/>
    <lineage>
        <taxon>Bacteria</taxon>
        <taxon>Bacillati</taxon>
        <taxon>Chloroflexota</taxon>
        <taxon>Dehalococcoidia</taxon>
        <taxon>Dehalococcoidales</taxon>
        <taxon>Dehalococcoidaceae</taxon>
        <taxon>Dehalogenimonas</taxon>
    </lineage>
</organism>
<evidence type="ECO:0000256" key="14">
    <source>
        <dbReference type="ARBA" id="ARBA00023211"/>
    </source>
</evidence>
<keyword evidence="16 19" id="KW-0511">Multifunctional enzyme</keyword>
<feature type="binding site" evidence="19">
    <location>
        <position position="271"/>
    </location>
    <ligand>
        <name>Zn(2+)</name>
        <dbReference type="ChEBI" id="CHEBI:29105"/>
        <note>catalytic</note>
    </ligand>
</feature>
<dbReference type="EMBL" id="JQAN02000006">
    <property type="protein sequence ID" value="PPD58658.1"/>
    <property type="molecule type" value="Genomic_DNA"/>
</dbReference>
<comment type="caution">
    <text evidence="21">The sequence shown here is derived from an EMBL/GenBank/DDBJ whole genome shotgun (WGS) entry which is preliminary data.</text>
</comment>
<feature type="binding site" evidence="19">
    <location>
        <position position="28"/>
    </location>
    <ligand>
        <name>Mg(2+)</name>
        <dbReference type="ChEBI" id="CHEBI:18420"/>
        <label>2</label>
    </ligand>
</feature>
<feature type="site" description="Essential for DHBP synthase activity" evidence="19">
    <location>
        <position position="164"/>
    </location>
</feature>
<dbReference type="HAMAP" id="MF_00179">
    <property type="entry name" value="RibA"/>
    <property type="match status" value="1"/>
</dbReference>
<keyword evidence="22" id="KW-1185">Reference proteome</keyword>
<dbReference type="GO" id="GO:0030145">
    <property type="term" value="F:manganese ion binding"/>
    <property type="evidence" value="ECO:0007669"/>
    <property type="project" value="UniProtKB-UniRule"/>
</dbReference>
<dbReference type="InterPro" id="IPR000422">
    <property type="entry name" value="DHBP_synthase_RibB"/>
</dbReference>
<dbReference type="GO" id="GO:0008686">
    <property type="term" value="F:3,4-dihydroxy-2-butanone-4-phosphate synthase activity"/>
    <property type="evidence" value="ECO:0007669"/>
    <property type="project" value="UniProtKB-UniRule"/>
</dbReference>
<dbReference type="InterPro" id="IPR036144">
    <property type="entry name" value="RibA-like_sf"/>
</dbReference>
<feature type="binding site" evidence="19">
    <location>
        <begin position="140"/>
        <end position="144"/>
    </location>
    <ligand>
        <name>D-ribulose 5-phosphate</name>
        <dbReference type="ChEBI" id="CHEBI:58121"/>
    </ligand>
</feature>
<dbReference type="InterPro" id="IPR032677">
    <property type="entry name" value="GTP_cyclohydro_II"/>
</dbReference>
<keyword evidence="12 19" id="KW-0460">Magnesium</keyword>
<keyword evidence="10 19" id="KW-0378">Hydrolase</keyword>
<feature type="binding site" evidence="19">
    <location>
        <begin position="27"/>
        <end position="28"/>
    </location>
    <ligand>
        <name>D-ribulose 5-phosphate</name>
        <dbReference type="ChEBI" id="CHEBI:58121"/>
    </ligand>
</feature>
<dbReference type="FunFam" id="3.90.870.10:FF:000001">
    <property type="entry name" value="Riboflavin biosynthesis protein RibBA"/>
    <property type="match status" value="1"/>
</dbReference>
<evidence type="ECO:0000256" key="17">
    <source>
        <dbReference type="ARBA" id="ARBA00043932"/>
    </source>
</evidence>
<comment type="cofactor">
    <cofactor evidence="19">
        <name>Mg(2+)</name>
        <dbReference type="ChEBI" id="CHEBI:18420"/>
    </cofactor>
    <cofactor evidence="19">
        <name>Mn(2+)</name>
        <dbReference type="ChEBI" id="CHEBI:29035"/>
    </cofactor>
    <text evidence="19">Binds 2 divalent metal cations per subunit. Magnesium or manganese.</text>
</comment>
<dbReference type="GO" id="GO:0008270">
    <property type="term" value="F:zinc ion binding"/>
    <property type="evidence" value="ECO:0007669"/>
    <property type="project" value="UniProtKB-UniRule"/>
</dbReference>
<evidence type="ECO:0000256" key="2">
    <source>
        <dbReference type="ARBA" id="ARBA00001936"/>
    </source>
</evidence>
<feature type="binding site" evidence="19">
    <location>
        <position position="320"/>
    </location>
    <ligand>
        <name>GTP</name>
        <dbReference type="ChEBI" id="CHEBI:37565"/>
    </ligand>
</feature>
<dbReference type="PANTHER" id="PTHR21327">
    <property type="entry name" value="GTP CYCLOHYDROLASE II-RELATED"/>
    <property type="match status" value="1"/>
</dbReference>
<comment type="pathway">
    <text evidence="4 19">Cofactor biosynthesis; riboflavin biosynthesis; 5-amino-6-(D-ribitylamino)uracil from GTP: step 1/4.</text>
</comment>
<feature type="region of interest" description="GTP cyclohydrolase II" evidence="19">
    <location>
        <begin position="202"/>
        <end position="413"/>
    </location>
</feature>
<dbReference type="Pfam" id="PF00925">
    <property type="entry name" value="GTP_cyclohydro2"/>
    <property type="match status" value="1"/>
</dbReference>
<gene>
    <name evidence="19" type="primary">ribBA</name>
    <name evidence="21" type="ORF">JP09_001930</name>
</gene>
<protein>
    <recommendedName>
        <fullName evidence="19">Riboflavin biosynthesis protein RibBA</fullName>
    </recommendedName>
    <domain>
        <recommendedName>
            <fullName evidence="19">3,4-dihydroxy-2-butanone 4-phosphate synthase</fullName>
            <shortName evidence="19">DHBP synthase</shortName>
            <ecNumber evidence="19">4.1.99.12</ecNumber>
        </recommendedName>
    </domain>
    <domain>
        <recommendedName>
            <fullName evidence="19">GTP cyclohydrolase-2</fullName>
            <ecNumber evidence="19">3.5.4.25</ecNumber>
        </recommendedName>
        <alternativeName>
            <fullName evidence="19">GTP cyclohydrolase II</fullName>
        </alternativeName>
    </domain>
</protein>
<dbReference type="GO" id="GO:0005525">
    <property type="term" value="F:GTP binding"/>
    <property type="evidence" value="ECO:0007669"/>
    <property type="project" value="UniProtKB-KW"/>
</dbReference>
<dbReference type="InterPro" id="IPR017945">
    <property type="entry name" value="DHBP_synth_RibB-like_a/b_dom"/>
</dbReference>
<dbReference type="FunFam" id="3.40.50.10990:FF:000001">
    <property type="entry name" value="Riboflavin biosynthesis protein RibBA"/>
    <property type="match status" value="1"/>
</dbReference>
<evidence type="ECO:0000259" key="20">
    <source>
        <dbReference type="Pfam" id="PF00925"/>
    </source>
</evidence>
<evidence type="ECO:0000256" key="10">
    <source>
        <dbReference type="ARBA" id="ARBA00022801"/>
    </source>
</evidence>
<evidence type="ECO:0000256" key="18">
    <source>
        <dbReference type="ARBA" id="ARBA00049295"/>
    </source>
</evidence>
<dbReference type="GO" id="GO:0000287">
    <property type="term" value="F:magnesium ion binding"/>
    <property type="evidence" value="ECO:0007669"/>
    <property type="project" value="UniProtKB-UniRule"/>
</dbReference>